<dbReference type="SUPFAM" id="SSF111369">
    <property type="entry name" value="HlyD-like secretion proteins"/>
    <property type="match status" value="1"/>
</dbReference>
<dbReference type="PROSITE" id="PS51257">
    <property type="entry name" value="PROKAR_LIPOPROTEIN"/>
    <property type="match status" value="1"/>
</dbReference>
<sequence length="362" mass="39652">MNRPMLSALLNTKPLLVTAGLSASVLLTGCKSEQNAEQTAPVVRPAFTETVTAQAVADLYFNGVVQSSNRADLSFRISGRLDELLVKQGDKVSKGQVIAKLDSVDAEITLNAAKNELANTYTEYKRALQLYNGKQAISKSQLDEIKLRYQQSESKLEEAQRRVDDTTLRAPFDGIVSRKLVDNYTQIQSNEAIVSIHDLNQLEVVIQVPERIMAQPNGARKVLASSPLFPGKTFDLSVKTFETEPDPTARTYGVTLKFEDTQQVTLLPGMTVRVFSISTEQESGMITVPLSAISPDNLGNQYVWVVDENNTIQRRVIETGSMVGDRVQVTSMLNAGEQIITAGTLGLSEGLEVRPMTTKAAK</sequence>
<evidence type="ECO:0000313" key="7">
    <source>
        <dbReference type="EMBL" id="SEG05552.1"/>
    </source>
</evidence>
<evidence type="ECO:0000313" key="8">
    <source>
        <dbReference type="Proteomes" id="UP000236721"/>
    </source>
</evidence>
<feature type="domain" description="CzcB-like barrel-sandwich hybrid" evidence="6">
    <location>
        <begin position="73"/>
        <end position="198"/>
    </location>
</feature>
<keyword evidence="2" id="KW-0175">Coiled coil</keyword>
<dbReference type="OrthoDB" id="2110899at2"/>
<dbReference type="PANTHER" id="PTHR30469:SF20">
    <property type="entry name" value="EFFLUX RND TRANSPORTER PERIPLASMIC ADAPTOR SUBUNIT"/>
    <property type="match status" value="1"/>
</dbReference>
<feature type="domain" description="Multidrug resistance protein MdtA-like C-terminal permuted SH3" evidence="5">
    <location>
        <begin position="286"/>
        <end position="343"/>
    </location>
</feature>
<dbReference type="AlphaFoldDB" id="A0A1H5X171"/>
<dbReference type="GO" id="GO:0015562">
    <property type="term" value="F:efflux transmembrane transporter activity"/>
    <property type="evidence" value="ECO:0007669"/>
    <property type="project" value="TreeGrafter"/>
</dbReference>
<dbReference type="Gene3D" id="1.10.287.470">
    <property type="entry name" value="Helix hairpin bin"/>
    <property type="match status" value="1"/>
</dbReference>
<evidence type="ECO:0000256" key="2">
    <source>
        <dbReference type="SAM" id="Coils"/>
    </source>
</evidence>
<feature type="chain" id="PRO_5009288961" evidence="3">
    <location>
        <begin position="20"/>
        <end position="362"/>
    </location>
</feature>
<dbReference type="Gene3D" id="2.40.420.20">
    <property type="match status" value="1"/>
</dbReference>
<dbReference type="Gene3D" id="2.40.50.100">
    <property type="match status" value="1"/>
</dbReference>
<keyword evidence="3" id="KW-0732">Signal</keyword>
<comment type="similarity">
    <text evidence="1">Belongs to the membrane fusion protein (MFP) (TC 8.A.1) family.</text>
</comment>
<keyword evidence="8" id="KW-1185">Reference proteome</keyword>
<dbReference type="RefSeq" id="WP_103879902.1">
    <property type="nucleotide sequence ID" value="NZ_FNVG01000006.1"/>
</dbReference>
<dbReference type="InterPro" id="IPR058792">
    <property type="entry name" value="Beta-barrel_RND_2"/>
</dbReference>
<dbReference type="Pfam" id="PF25954">
    <property type="entry name" value="Beta-barrel_RND_2"/>
    <property type="match status" value="1"/>
</dbReference>
<dbReference type="NCBIfam" id="TIGR01730">
    <property type="entry name" value="RND_mfp"/>
    <property type="match status" value="1"/>
</dbReference>
<dbReference type="PANTHER" id="PTHR30469">
    <property type="entry name" value="MULTIDRUG RESISTANCE PROTEIN MDTA"/>
    <property type="match status" value="1"/>
</dbReference>
<accession>A0A1H5X171</accession>
<evidence type="ECO:0000259" key="5">
    <source>
        <dbReference type="Pfam" id="PF25967"/>
    </source>
</evidence>
<dbReference type="EMBL" id="FNVG01000006">
    <property type="protein sequence ID" value="SEG05552.1"/>
    <property type="molecule type" value="Genomic_DNA"/>
</dbReference>
<feature type="signal peptide" evidence="3">
    <location>
        <begin position="1"/>
        <end position="19"/>
    </location>
</feature>
<dbReference type="InterPro" id="IPR058627">
    <property type="entry name" value="MdtA-like_C"/>
</dbReference>
<gene>
    <name evidence="7" type="ORF">SAMN04488244_106164</name>
</gene>
<protein>
    <submittedName>
        <fullName evidence="7">RND family efflux transporter, MFP subunit</fullName>
    </submittedName>
</protein>
<feature type="coiled-coil region" evidence="2">
    <location>
        <begin position="110"/>
        <end position="169"/>
    </location>
</feature>
<feature type="domain" description="CusB-like beta-barrel" evidence="4">
    <location>
        <begin position="204"/>
        <end position="274"/>
    </location>
</feature>
<evidence type="ECO:0000256" key="1">
    <source>
        <dbReference type="ARBA" id="ARBA00009477"/>
    </source>
</evidence>
<proteinExistence type="inferred from homology"/>
<dbReference type="GO" id="GO:1990281">
    <property type="term" value="C:efflux pump complex"/>
    <property type="evidence" value="ECO:0007669"/>
    <property type="project" value="TreeGrafter"/>
</dbReference>
<reference evidence="8" key="1">
    <citation type="submission" date="2016-10" db="EMBL/GenBank/DDBJ databases">
        <authorList>
            <person name="Varghese N."/>
            <person name="Submissions S."/>
        </authorList>
    </citation>
    <scope>NUCLEOTIDE SEQUENCE [LARGE SCALE GENOMIC DNA]</scope>
    <source>
        <strain evidence="8">CGMCC 1.7062</strain>
    </source>
</reference>
<name>A0A1H5X171_9VIBR</name>
<dbReference type="Proteomes" id="UP000236721">
    <property type="component" value="Unassembled WGS sequence"/>
</dbReference>
<dbReference type="InterPro" id="IPR058647">
    <property type="entry name" value="BSH_CzcB-like"/>
</dbReference>
<evidence type="ECO:0000259" key="4">
    <source>
        <dbReference type="Pfam" id="PF25954"/>
    </source>
</evidence>
<dbReference type="Pfam" id="PF25967">
    <property type="entry name" value="RND-MFP_C"/>
    <property type="match status" value="1"/>
</dbReference>
<evidence type="ECO:0000259" key="6">
    <source>
        <dbReference type="Pfam" id="PF25973"/>
    </source>
</evidence>
<dbReference type="Pfam" id="PF25973">
    <property type="entry name" value="BSH_CzcB"/>
    <property type="match status" value="1"/>
</dbReference>
<dbReference type="InterPro" id="IPR006143">
    <property type="entry name" value="RND_pump_MFP"/>
</dbReference>
<evidence type="ECO:0000256" key="3">
    <source>
        <dbReference type="SAM" id="SignalP"/>
    </source>
</evidence>
<organism evidence="7 8">
    <name type="scientific">Vibrio hangzhouensis</name>
    <dbReference type="NCBI Taxonomy" id="462991"/>
    <lineage>
        <taxon>Bacteria</taxon>
        <taxon>Pseudomonadati</taxon>
        <taxon>Pseudomonadota</taxon>
        <taxon>Gammaproteobacteria</taxon>
        <taxon>Vibrionales</taxon>
        <taxon>Vibrionaceae</taxon>
        <taxon>Vibrio</taxon>
    </lineage>
</organism>
<dbReference type="Gene3D" id="2.40.30.170">
    <property type="match status" value="1"/>
</dbReference>